<evidence type="ECO:0000256" key="1">
    <source>
        <dbReference type="ARBA" id="ARBA00022801"/>
    </source>
</evidence>
<sequence>MKSILLVGQSNMAGRGFITDVEPIINEHIKVLKNGRWQFMEEPIHQDRAVAGIGPAASFAQLWVDEHPNETLGLIPCADGGTSIDDWAPDQILTRHAISEAQFAMETSELIGVLWHQGENDSNNDKYQNYQEKLQQFIAHMRHALDQPDLPFIVGGLGDYLGQSGFGQSATQYQEINQIIQSVSNSDPYCYFVTGQGLRPNPDGIHINARSQRIFGIRYYHAFSQLKDVLSPLPNEASLLSTLYKETYSKNEQMYLQLAAMGKNEITFEHFSQQMAAINKDTP</sequence>
<dbReference type="GO" id="GO:0016787">
    <property type="term" value="F:hydrolase activity"/>
    <property type="evidence" value="ECO:0007669"/>
    <property type="project" value="UniProtKB-KW"/>
</dbReference>
<name>A0A1W5QE38_9STAP</name>
<reference evidence="3" key="1">
    <citation type="journal article" date="2017" name="MSphere">
        <title>Novel beta-lactamase blaARL in Staphylococcus arlettae.</title>
        <authorList>
            <person name="Andreis S.N."/>
            <person name="Perreten V."/>
            <person name="Schwendener S."/>
        </authorList>
    </citation>
    <scope>NUCLEOTIDE SEQUENCE</scope>
    <source>
        <strain evidence="3">SAN1670</strain>
    </source>
</reference>
<reference evidence="4 7" key="3">
    <citation type="submission" date="2019-07" db="EMBL/GenBank/DDBJ databases">
        <title>Whole genome shotgun sequence of Staphylococcus arlettae NBRC 109765.</title>
        <authorList>
            <person name="Hosoyama A."/>
            <person name="Uohara A."/>
            <person name="Ohji S."/>
            <person name="Ichikawa N."/>
        </authorList>
    </citation>
    <scope>NUCLEOTIDE SEQUENCE [LARGE SCALE GENOMIC DNA]</scope>
    <source>
        <strain evidence="4 7">NBRC 109765</strain>
    </source>
</reference>
<evidence type="ECO:0000313" key="7">
    <source>
        <dbReference type="Proteomes" id="UP000321598"/>
    </source>
</evidence>
<dbReference type="Pfam" id="PF03629">
    <property type="entry name" value="SASA"/>
    <property type="match status" value="1"/>
</dbReference>
<gene>
    <name evidence="5" type="ORF">NCTC12413_02619</name>
    <name evidence="4" type="ORF">SAR03_03660</name>
</gene>
<evidence type="ECO:0000313" key="5">
    <source>
        <dbReference type="EMBL" id="SUJ30042.1"/>
    </source>
</evidence>
<dbReference type="EMBL" id="KY363215">
    <property type="protein sequence ID" value="APY23731.1"/>
    <property type="molecule type" value="Genomic_DNA"/>
</dbReference>
<dbReference type="SUPFAM" id="SSF52266">
    <property type="entry name" value="SGNH hydrolase"/>
    <property type="match status" value="1"/>
</dbReference>
<dbReference type="Gene3D" id="3.40.50.1110">
    <property type="entry name" value="SGNH hydrolase"/>
    <property type="match status" value="1"/>
</dbReference>
<dbReference type="PANTHER" id="PTHR31988:SF19">
    <property type="entry name" value="9-O-ACETYL-N-ACETYLNEURAMINIC ACID DEACETYLASE-RELATED"/>
    <property type="match status" value="1"/>
</dbReference>
<reference evidence="5 6" key="2">
    <citation type="submission" date="2018-06" db="EMBL/GenBank/DDBJ databases">
        <authorList>
            <consortium name="Pathogen Informatics"/>
            <person name="Doyle S."/>
        </authorList>
    </citation>
    <scope>NUCLEOTIDE SEQUENCE [LARGE SCALE GENOMIC DNA]</scope>
    <source>
        <strain evidence="5 6">NCTC12413</strain>
    </source>
</reference>
<protein>
    <submittedName>
        <fullName evidence="3">Acetyl xylan esterase</fullName>
    </submittedName>
    <submittedName>
        <fullName evidence="4">Acetylxylan esterase</fullName>
    </submittedName>
    <submittedName>
        <fullName evidence="5">Domain of uncharacterized function (DUF303)</fullName>
    </submittedName>
</protein>
<evidence type="ECO:0000313" key="6">
    <source>
        <dbReference type="Proteomes" id="UP000254956"/>
    </source>
</evidence>
<dbReference type="RefSeq" id="WP_103388622.1">
    <property type="nucleotide sequence ID" value="NZ_BKAV01000002.1"/>
</dbReference>
<evidence type="ECO:0000313" key="3">
    <source>
        <dbReference type="EMBL" id="APY23731.1"/>
    </source>
</evidence>
<dbReference type="STRING" id="1212545.SARL_04556"/>
<feature type="domain" description="Sialate O-acetylesterase" evidence="2">
    <location>
        <begin position="4"/>
        <end position="224"/>
    </location>
</feature>
<proteinExistence type="predicted"/>
<dbReference type="PANTHER" id="PTHR31988">
    <property type="entry name" value="ESTERASE, PUTATIVE (DUF303)-RELATED"/>
    <property type="match status" value="1"/>
</dbReference>
<dbReference type="OrthoDB" id="9795554at2"/>
<accession>A0A1W5QE38</accession>
<dbReference type="EMBL" id="BKAV01000002">
    <property type="protein sequence ID" value="GEP99328.1"/>
    <property type="molecule type" value="Genomic_DNA"/>
</dbReference>
<keyword evidence="1" id="KW-0378">Hydrolase</keyword>
<dbReference type="AlphaFoldDB" id="A0A1W5QE38"/>
<evidence type="ECO:0000313" key="4">
    <source>
        <dbReference type="EMBL" id="GEP99328.1"/>
    </source>
</evidence>
<dbReference type="InterPro" id="IPR005181">
    <property type="entry name" value="SASA"/>
</dbReference>
<dbReference type="Proteomes" id="UP000254956">
    <property type="component" value="Unassembled WGS sequence"/>
</dbReference>
<evidence type="ECO:0000259" key="2">
    <source>
        <dbReference type="Pfam" id="PF03629"/>
    </source>
</evidence>
<keyword evidence="7" id="KW-1185">Reference proteome</keyword>
<dbReference type="Proteomes" id="UP000321598">
    <property type="component" value="Unassembled WGS sequence"/>
</dbReference>
<dbReference type="InterPro" id="IPR052940">
    <property type="entry name" value="Carb_Esterase_6"/>
</dbReference>
<dbReference type="InterPro" id="IPR036514">
    <property type="entry name" value="SGNH_hydro_sf"/>
</dbReference>
<organism evidence="3">
    <name type="scientific">Staphylococcus arlettae</name>
    <dbReference type="NCBI Taxonomy" id="29378"/>
    <lineage>
        <taxon>Bacteria</taxon>
        <taxon>Bacillati</taxon>
        <taxon>Bacillota</taxon>
        <taxon>Bacilli</taxon>
        <taxon>Bacillales</taxon>
        <taxon>Staphylococcaceae</taxon>
        <taxon>Staphylococcus</taxon>
    </lineage>
</organism>
<dbReference type="EMBL" id="UGZE01000001">
    <property type="protein sequence ID" value="SUJ30042.1"/>
    <property type="molecule type" value="Genomic_DNA"/>
</dbReference>